<dbReference type="STRING" id="947166.A0A1D1W213"/>
<dbReference type="InterPro" id="IPR011333">
    <property type="entry name" value="SKP1/BTB/POZ_sf"/>
</dbReference>
<evidence type="ECO:0000259" key="1">
    <source>
        <dbReference type="PROSITE" id="PS50097"/>
    </source>
</evidence>
<organism evidence="2 3">
    <name type="scientific">Ramazzottius varieornatus</name>
    <name type="common">Water bear</name>
    <name type="synonym">Tardigrade</name>
    <dbReference type="NCBI Taxonomy" id="947166"/>
    <lineage>
        <taxon>Eukaryota</taxon>
        <taxon>Metazoa</taxon>
        <taxon>Ecdysozoa</taxon>
        <taxon>Tardigrada</taxon>
        <taxon>Eutardigrada</taxon>
        <taxon>Parachela</taxon>
        <taxon>Hypsibioidea</taxon>
        <taxon>Ramazzottiidae</taxon>
        <taxon>Ramazzottius</taxon>
    </lineage>
</organism>
<dbReference type="EMBL" id="BDGG01000012">
    <property type="protein sequence ID" value="GAV05384.1"/>
    <property type="molecule type" value="Genomic_DNA"/>
</dbReference>
<dbReference type="PROSITE" id="PS50097">
    <property type="entry name" value="BTB"/>
    <property type="match status" value="1"/>
</dbReference>
<dbReference type="Proteomes" id="UP000186922">
    <property type="component" value="Unassembled WGS sequence"/>
</dbReference>
<dbReference type="GO" id="GO:0005829">
    <property type="term" value="C:cytosol"/>
    <property type="evidence" value="ECO:0007669"/>
    <property type="project" value="TreeGrafter"/>
</dbReference>
<dbReference type="Gene3D" id="3.30.710.10">
    <property type="entry name" value="Potassium Channel Kv1.1, Chain A"/>
    <property type="match status" value="1"/>
</dbReference>
<dbReference type="SMART" id="SM00225">
    <property type="entry name" value="BTB"/>
    <property type="match status" value="1"/>
</dbReference>
<evidence type="ECO:0000313" key="2">
    <source>
        <dbReference type="EMBL" id="GAV05384.1"/>
    </source>
</evidence>
<feature type="domain" description="BTB" evidence="1">
    <location>
        <begin position="30"/>
        <end position="96"/>
    </location>
</feature>
<dbReference type="PANTHER" id="PTHR45774:SF4">
    <property type="entry name" value="AXUNDEAD, ISOFORM F"/>
    <property type="match status" value="1"/>
</dbReference>
<reference evidence="2 3" key="1">
    <citation type="journal article" date="2016" name="Nat. Commun.">
        <title>Extremotolerant tardigrade genome and improved radiotolerance of human cultured cells by tardigrade-unique protein.</title>
        <authorList>
            <person name="Hashimoto T."/>
            <person name="Horikawa D.D."/>
            <person name="Saito Y."/>
            <person name="Kuwahara H."/>
            <person name="Kozuka-Hata H."/>
            <person name="Shin-I T."/>
            <person name="Minakuchi Y."/>
            <person name="Ohishi K."/>
            <person name="Motoyama A."/>
            <person name="Aizu T."/>
            <person name="Enomoto A."/>
            <person name="Kondo K."/>
            <person name="Tanaka S."/>
            <person name="Hara Y."/>
            <person name="Koshikawa S."/>
            <person name="Sagara H."/>
            <person name="Miura T."/>
            <person name="Yokobori S."/>
            <person name="Miyagawa K."/>
            <person name="Suzuki Y."/>
            <person name="Kubo T."/>
            <person name="Oyama M."/>
            <person name="Kohara Y."/>
            <person name="Fujiyama A."/>
            <person name="Arakawa K."/>
            <person name="Katayama T."/>
            <person name="Toyoda A."/>
            <person name="Kunieda T."/>
        </authorList>
    </citation>
    <scope>NUCLEOTIDE SEQUENCE [LARGE SCALE GENOMIC DNA]</scope>
    <source>
        <strain evidence="2 3">YOKOZUNA-1</strain>
    </source>
</reference>
<dbReference type="OrthoDB" id="636773at2759"/>
<evidence type="ECO:0000313" key="3">
    <source>
        <dbReference type="Proteomes" id="UP000186922"/>
    </source>
</evidence>
<sequence length="199" mass="22274">MLKANWGWQGNARTLRHRGEYLLKHLPLPADVTFEFENDGVTENIPAHKFMLAIGSEVFYAMFFGPAANTTQTTVAIANYPKQIFEALIAFLYADQKPNFAGGKKAEIATVVLQLLQCATQYGVPELAKHCRAEILNSLRVRGQINVCSLLTQARLLEEEIECGALDEIDRHPLAALKKQDLTDVSVDMMVEILRRSQN</sequence>
<comment type="caution">
    <text evidence="2">The sequence shown here is derived from an EMBL/GenBank/DDBJ whole genome shotgun (WGS) entry which is preliminary data.</text>
</comment>
<dbReference type="InterPro" id="IPR000210">
    <property type="entry name" value="BTB/POZ_dom"/>
</dbReference>
<dbReference type="PANTHER" id="PTHR45774">
    <property type="entry name" value="BTB/POZ DOMAIN-CONTAINING"/>
    <property type="match status" value="1"/>
</dbReference>
<name>A0A1D1W213_RAMVA</name>
<protein>
    <recommendedName>
        <fullName evidence="1">BTB domain-containing protein</fullName>
    </recommendedName>
</protein>
<keyword evidence="3" id="KW-1185">Reference proteome</keyword>
<accession>A0A1D1W213</accession>
<dbReference type="AlphaFoldDB" id="A0A1D1W213"/>
<dbReference type="SUPFAM" id="SSF54695">
    <property type="entry name" value="POZ domain"/>
    <property type="match status" value="1"/>
</dbReference>
<proteinExistence type="predicted"/>
<dbReference type="Pfam" id="PF00651">
    <property type="entry name" value="BTB"/>
    <property type="match status" value="1"/>
</dbReference>
<dbReference type="GO" id="GO:0022008">
    <property type="term" value="P:neurogenesis"/>
    <property type="evidence" value="ECO:0007669"/>
    <property type="project" value="TreeGrafter"/>
</dbReference>
<gene>
    <name evidence="2" type="primary">RvY_15526-1</name>
    <name evidence="2" type="synonym">RvY_15526.1</name>
    <name evidence="2" type="ORF">RvY_15526</name>
</gene>